<name>B0DGP4_LACBS</name>
<evidence type="ECO:0000313" key="2">
    <source>
        <dbReference type="EMBL" id="EDR06304.1"/>
    </source>
</evidence>
<proteinExistence type="predicted"/>
<dbReference type="OrthoDB" id="2860915at2759"/>
<evidence type="ECO:0000313" key="3">
    <source>
        <dbReference type="Proteomes" id="UP000001194"/>
    </source>
</evidence>
<sequence>MYNQSDPPFMRFTLLGFDENTDVEEPDALSSPGPHSSPIPYQRVNISQGTQFTNLPDLPDDDQDSNYSPDPQTPIKRTTALSNEQKTRMTLAFMRDFNRFSLHQFLQTLFTSDDAGIKNFANTFLAGDGVNPIMDLLWKGGGELKNPKLTAWVVEKAALACAKEASWLSDCASEGEHQDDAKYLHVSSRDVNVKMINNFRIDDLRVRYDRVTPHLQAILNAIIARDKKILAPGSRDPDAGRTLITSMVLNLRSRRLNYHAALNALLFWDNHVPKRLVQAFNHFGITTSYPFQGKSITALSKDVILLARRAANDSQKIKLLPYDNFNWISKAWEATALHGSITHDEVSALLVILPTPEGQEAAKVTSLD</sequence>
<dbReference type="RefSeq" id="XP_001883165.1">
    <property type="nucleotide sequence ID" value="XM_001883130.1"/>
</dbReference>
<protein>
    <submittedName>
        <fullName evidence="2">Predicted protein</fullName>
    </submittedName>
</protein>
<dbReference type="AlphaFoldDB" id="B0DGP4"/>
<gene>
    <name evidence="2" type="ORF">LACBIDRAFT_300406</name>
</gene>
<dbReference type="GeneID" id="6078855"/>
<feature type="compositionally biased region" description="Polar residues" evidence="1">
    <location>
        <begin position="44"/>
        <end position="54"/>
    </location>
</feature>
<accession>B0DGP4</accession>
<feature type="compositionally biased region" description="Polar residues" evidence="1">
    <location>
        <begin position="65"/>
        <end position="76"/>
    </location>
</feature>
<organism evidence="3">
    <name type="scientific">Laccaria bicolor (strain S238N-H82 / ATCC MYA-4686)</name>
    <name type="common">Bicoloured deceiver</name>
    <name type="synonym">Laccaria laccata var. bicolor</name>
    <dbReference type="NCBI Taxonomy" id="486041"/>
    <lineage>
        <taxon>Eukaryota</taxon>
        <taxon>Fungi</taxon>
        <taxon>Dikarya</taxon>
        <taxon>Basidiomycota</taxon>
        <taxon>Agaricomycotina</taxon>
        <taxon>Agaricomycetes</taxon>
        <taxon>Agaricomycetidae</taxon>
        <taxon>Agaricales</taxon>
        <taxon>Agaricineae</taxon>
        <taxon>Hydnangiaceae</taxon>
        <taxon>Laccaria</taxon>
    </lineage>
</organism>
<dbReference type="EMBL" id="DS547109">
    <property type="protein sequence ID" value="EDR06304.1"/>
    <property type="molecule type" value="Genomic_DNA"/>
</dbReference>
<dbReference type="InParanoid" id="B0DGP4"/>
<feature type="region of interest" description="Disordered" evidence="1">
    <location>
        <begin position="20"/>
        <end position="76"/>
    </location>
</feature>
<dbReference type="STRING" id="486041.B0DGP4"/>
<dbReference type="Proteomes" id="UP000001194">
    <property type="component" value="Unassembled WGS sequence"/>
</dbReference>
<evidence type="ECO:0000256" key="1">
    <source>
        <dbReference type="SAM" id="MobiDB-lite"/>
    </source>
</evidence>
<reference evidence="2 3" key="1">
    <citation type="journal article" date="2008" name="Nature">
        <title>The genome of Laccaria bicolor provides insights into mycorrhizal symbiosis.</title>
        <authorList>
            <person name="Martin F."/>
            <person name="Aerts A."/>
            <person name="Ahren D."/>
            <person name="Brun A."/>
            <person name="Danchin E.G.J."/>
            <person name="Duchaussoy F."/>
            <person name="Gibon J."/>
            <person name="Kohler A."/>
            <person name="Lindquist E."/>
            <person name="Pereda V."/>
            <person name="Salamov A."/>
            <person name="Shapiro H.J."/>
            <person name="Wuyts J."/>
            <person name="Blaudez D."/>
            <person name="Buee M."/>
            <person name="Brokstein P."/>
            <person name="Canbaeck B."/>
            <person name="Cohen D."/>
            <person name="Courty P.E."/>
            <person name="Coutinho P.M."/>
            <person name="Delaruelle C."/>
            <person name="Detter J.C."/>
            <person name="Deveau A."/>
            <person name="DiFazio S."/>
            <person name="Duplessis S."/>
            <person name="Fraissinet-Tachet L."/>
            <person name="Lucic E."/>
            <person name="Frey-Klett P."/>
            <person name="Fourrey C."/>
            <person name="Feussner I."/>
            <person name="Gay G."/>
            <person name="Grimwood J."/>
            <person name="Hoegger P.J."/>
            <person name="Jain P."/>
            <person name="Kilaru S."/>
            <person name="Labbe J."/>
            <person name="Lin Y.C."/>
            <person name="Legue V."/>
            <person name="Le Tacon F."/>
            <person name="Marmeisse R."/>
            <person name="Melayah D."/>
            <person name="Montanini B."/>
            <person name="Muratet M."/>
            <person name="Nehls U."/>
            <person name="Niculita-Hirzel H."/>
            <person name="Oudot-Le Secq M.P."/>
            <person name="Peter M."/>
            <person name="Quesneville H."/>
            <person name="Rajashekar B."/>
            <person name="Reich M."/>
            <person name="Rouhier N."/>
            <person name="Schmutz J."/>
            <person name="Yin T."/>
            <person name="Chalot M."/>
            <person name="Henrissat B."/>
            <person name="Kuees U."/>
            <person name="Lucas S."/>
            <person name="Van de Peer Y."/>
            <person name="Podila G.K."/>
            <person name="Polle A."/>
            <person name="Pukkila P.J."/>
            <person name="Richardson P.M."/>
            <person name="Rouze P."/>
            <person name="Sanders I.R."/>
            <person name="Stajich J.E."/>
            <person name="Tunlid A."/>
            <person name="Tuskan G."/>
            <person name="Grigoriev I.V."/>
        </authorList>
    </citation>
    <scope>NUCLEOTIDE SEQUENCE [LARGE SCALE GENOMIC DNA]</scope>
    <source>
        <strain evidence="3">S238N-H82 / ATCC MYA-4686</strain>
    </source>
</reference>
<dbReference type="KEGG" id="lbc:LACBIDRAFT_300406"/>
<dbReference type="HOGENOM" id="CLU_812732_0_0_1"/>
<keyword evidence="3" id="KW-1185">Reference proteome</keyword>